<keyword evidence="2" id="KW-0813">Transport</keyword>
<evidence type="ECO:0000256" key="4">
    <source>
        <dbReference type="ARBA" id="ARBA00022840"/>
    </source>
</evidence>
<evidence type="ECO:0000313" key="7">
    <source>
        <dbReference type="Proteomes" id="UP000198597"/>
    </source>
</evidence>
<organism evidence="6 7">
    <name type="scientific">Clostridium gasigenes</name>
    <dbReference type="NCBI Taxonomy" id="94869"/>
    <lineage>
        <taxon>Bacteria</taxon>
        <taxon>Bacillati</taxon>
        <taxon>Bacillota</taxon>
        <taxon>Clostridia</taxon>
        <taxon>Eubacteriales</taxon>
        <taxon>Clostridiaceae</taxon>
        <taxon>Clostridium</taxon>
    </lineage>
</organism>
<evidence type="ECO:0000256" key="3">
    <source>
        <dbReference type="ARBA" id="ARBA00022741"/>
    </source>
</evidence>
<dbReference type="RefSeq" id="WP_089971168.1">
    <property type="nucleotide sequence ID" value="NZ_FNJM01000010.1"/>
</dbReference>
<keyword evidence="4 6" id="KW-0067">ATP-binding</keyword>
<proteinExistence type="inferred from homology"/>
<dbReference type="GO" id="GO:0005524">
    <property type="term" value="F:ATP binding"/>
    <property type="evidence" value="ECO:0007669"/>
    <property type="project" value="UniProtKB-KW"/>
</dbReference>
<comment type="similarity">
    <text evidence="1">Belongs to the ABC transporter superfamily.</text>
</comment>
<dbReference type="EMBL" id="FNJM01000010">
    <property type="protein sequence ID" value="SDP63210.1"/>
    <property type="molecule type" value="Genomic_DNA"/>
</dbReference>
<dbReference type="PROSITE" id="PS50893">
    <property type="entry name" value="ABC_TRANSPORTER_2"/>
    <property type="match status" value="1"/>
</dbReference>
<dbReference type="STRING" id="94869.SAMN04488529_1105"/>
<dbReference type="InterPro" id="IPR025302">
    <property type="entry name" value="DrrA1/2-like_C"/>
</dbReference>
<accession>A0A1H0UB00</accession>
<dbReference type="SUPFAM" id="SSF52540">
    <property type="entry name" value="P-loop containing nucleoside triphosphate hydrolases"/>
    <property type="match status" value="1"/>
</dbReference>
<dbReference type="Proteomes" id="UP000198597">
    <property type="component" value="Unassembled WGS sequence"/>
</dbReference>
<dbReference type="InterPro" id="IPR050763">
    <property type="entry name" value="ABC_transporter_ATP-binding"/>
</dbReference>
<name>A0A1H0UB00_9CLOT</name>
<dbReference type="Gene3D" id="3.40.50.300">
    <property type="entry name" value="P-loop containing nucleotide triphosphate hydrolases"/>
    <property type="match status" value="1"/>
</dbReference>
<dbReference type="SMART" id="SM00382">
    <property type="entry name" value="AAA"/>
    <property type="match status" value="1"/>
</dbReference>
<dbReference type="OrthoDB" id="9801987at2"/>
<dbReference type="InterPro" id="IPR027417">
    <property type="entry name" value="P-loop_NTPase"/>
</dbReference>
<dbReference type="InterPro" id="IPR017871">
    <property type="entry name" value="ABC_transporter-like_CS"/>
</dbReference>
<dbReference type="GO" id="GO:0016887">
    <property type="term" value="F:ATP hydrolysis activity"/>
    <property type="evidence" value="ECO:0007669"/>
    <property type="project" value="InterPro"/>
</dbReference>
<reference evidence="6 7" key="1">
    <citation type="submission" date="2016-10" db="EMBL/GenBank/DDBJ databases">
        <authorList>
            <person name="de Groot N.N."/>
        </authorList>
    </citation>
    <scope>NUCLEOTIDE SEQUENCE [LARGE SCALE GENOMIC DNA]</scope>
    <source>
        <strain evidence="6 7">DSM 12272</strain>
    </source>
</reference>
<dbReference type="InterPro" id="IPR003593">
    <property type="entry name" value="AAA+_ATPase"/>
</dbReference>
<sequence length="297" mass="33502">MALTVTNLNKNYGENKVVDNLSFSIDKPGVFGLLGTNGAGKTTTIRMILGMINKDGGTVTWNGEKYTPNTVSTGYLAEERGIYAKFSIIDQLVYFGELKGMSKADAIKSIDYWLERLEATEYKNKKADQLSKGNQQKIQFIAALISNPSLLILDEPLSGLDPVNTDLFKEVIKEQISKGKYIIMSSHQMNTIEEFCENLLILNKGKTILQGNLKEIKKGYGRNRLLVKCDEDIKHLIKECNMEIESENAEEINLMVKSQEEVNRLLKRITDENISLVKFELREPSLHEIFIEKVGGQ</sequence>
<dbReference type="AlphaFoldDB" id="A0A1H0UB00"/>
<gene>
    <name evidence="6" type="ORF">SAMN04488529_1105</name>
</gene>
<dbReference type="Pfam" id="PF00005">
    <property type="entry name" value="ABC_tran"/>
    <property type="match status" value="1"/>
</dbReference>
<keyword evidence="3" id="KW-0547">Nucleotide-binding</keyword>
<dbReference type="PROSITE" id="PS00211">
    <property type="entry name" value="ABC_TRANSPORTER_1"/>
    <property type="match status" value="1"/>
</dbReference>
<evidence type="ECO:0000313" key="6">
    <source>
        <dbReference type="EMBL" id="SDP63210.1"/>
    </source>
</evidence>
<evidence type="ECO:0000256" key="2">
    <source>
        <dbReference type="ARBA" id="ARBA00022448"/>
    </source>
</evidence>
<evidence type="ECO:0000259" key="5">
    <source>
        <dbReference type="PROSITE" id="PS50893"/>
    </source>
</evidence>
<dbReference type="InterPro" id="IPR003439">
    <property type="entry name" value="ABC_transporter-like_ATP-bd"/>
</dbReference>
<keyword evidence="7" id="KW-1185">Reference proteome</keyword>
<dbReference type="Pfam" id="PF13732">
    <property type="entry name" value="DrrA1-3_C"/>
    <property type="match status" value="1"/>
</dbReference>
<evidence type="ECO:0000256" key="1">
    <source>
        <dbReference type="ARBA" id="ARBA00005417"/>
    </source>
</evidence>
<dbReference type="PANTHER" id="PTHR42711">
    <property type="entry name" value="ABC TRANSPORTER ATP-BINDING PROTEIN"/>
    <property type="match status" value="1"/>
</dbReference>
<dbReference type="PANTHER" id="PTHR42711:SF5">
    <property type="entry name" value="ABC TRANSPORTER ATP-BINDING PROTEIN NATA"/>
    <property type="match status" value="1"/>
</dbReference>
<feature type="domain" description="ABC transporter" evidence="5">
    <location>
        <begin position="3"/>
        <end position="229"/>
    </location>
</feature>
<protein>
    <submittedName>
        <fullName evidence="6">ABC-2 type transport system ATP-binding protein</fullName>
    </submittedName>
</protein>